<evidence type="ECO:0000313" key="2">
    <source>
        <dbReference type="Proteomes" id="UP001497680"/>
    </source>
</evidence>
<organism evidence="1 2">
    <name type="scientific">Hypoxylon rubiginosum</name>
    <dbReference type="NCBI Taxonomy" id="110542"/>
    <lineage>
        <taxon>Eukaryota</taxon>
        <taxon>Fungi</taxon>
        <taxon>Dikarya</taxon>
        <taxon>Ascomycota</taxon>
        <taxon>Pezizomycotina</taxon>
        <taxon>Sordariomycetes</taxon>
        <taxon>Xylariomycetidae</taxon>
        <taxon>Xylariales</taxon>
        <taxon>Hypoxylaceae</taxon>
        <taxon>Hypoxylon</taxon>
    </lineage>
</organism>
<name>A0ACC0DIR9_9PEZI</name>
<comment type="caution">
    <text evidence="1">The sequence shown here is derived from an EMBL/GenBank/DDBJ whole genome shotgun (WGS) entry which is preliminary data.</text>
</comment>
<proteinExistence type="predicted"/>
<sequence>MAPRQDPAKPTVKSAPTKAKTMRTRAMNRPTSSQGPKPSLAQRAIVVDSPDNKTLVKLEMTTSTKHASKPELENGKSAYNGADKGKGKGNGKPERVVYTHDKGSDEAICVGLWTHEGDYGATTLYDFRTAMPSGTRKARHTRAQSTPLY</sequence>
<evidence type="ECO:0000313" key="1">
    <source>
        <dbReference type="EMBL" id="KAI6092435.1"/>
    </source>
</evidence>
<keyword evidence="2" id="KW-1185">Reference proteome</keyword>
<protein>
    <submittedName>
        <fullName evidence="1">Uncharacterized protein</fullName>
    </submittedName>
</protein>
<gene>
    <name evidence="1" type="ORF">F4821DRAFT_253884</name>
</gene>
<dbReference type="Proteomes" id="UP001497680">
    <property type="component" value="Unassembled WGS sequence"/>
</dbReference>
<accession>A0ACC0DIR9</accession>
<reference evidence="1 2" key="1">
    <citation type="journal article" date="2022" name="New Phytol.">
        <title>Ecological generalism drives hyperdiversity of secondary metabolite gene clusters in xylarialean endophytes.</title>
        <authorList>
            <person name="Franco M.E.E."/>
            <person name="Wisecaver J.H."/>
            <person name="Arnold A.E."/>
            <person name="Ju Y.M."/>
            <person name="Slot J.C."/>
            <person name="Ahrendt S."/>
            <person name="Moore L.P."/>
            <person name="Eastman K.E."/>
            <person name="Scott K."/>
            <person name="Konkel Z."/>
            <person name="Mondo S.J."/>
            <person name="Kuo A."/>
            <person name="Hayes R.D."/>
            <person name="Haridas S."/>
            <person name="Andreopoulos B."/>
            <person name="Riley R."/>
            <person name="LaButti K."/>
            <person name="Pangilinan J."/>
            <person name="Lipzen A."/>
            <person name="Amirebrahimi M."/>
            <person name="Yan J."/>
            <person name="Adam C."/>
            <person name="Keymanesh K."/>
            <person name="Ng V."/>
            <person name="Louie K."/>
            <person name="Northen T."/>
            <person name="Drula E."/>
            <person name="Henrissat B."/>
            <person name="Hsieh H.M."/>
            <person name="Youens-Clark K."/>
            <person name="Lutzoni F."/>
            <person name="Miadlikowska J."/>
            <person name="Eastwood D.C."/>
            <person name="Hamelin R.C."/>
            <person name="Grigoriev I.V."/>
            <person name="U'Ren J.M."/>
        </authorList>
    </citation>
    <scope>NUCLEOTIDE SEQUENCE [LARGE SCALE GENOMIC DNA]</scope>
    <source>
        <strain evidence="1 2">ER1909</strain>
    </source>
</reference>
<dbReference type="EMBL" id="MU394283">
    <property type="protein sequence ID" value="KAI6092435.1"/>
    <property type="molecule type" value="Genomic_DNA"/>
</dbReference>